<dbReference type="PROSITE" id="PS50956">
    <property type="entry name" value="HTH_ASNC_2"/>
    <property type="match status" value="1"/>
</dbReference>
<dbReference type="InterPro" id="IPR036388">
    <property type="entry name" value="WH-like_DNA-bd_sf"/>
</dbReference>
<dbReference type="InterPro" id="IPR019888">
    <property type="entry name" value="Tscrpt_reg_AsnC-like"/>
</dbReference>
<proteinExistence type="predicted"/>
<dbReference type="GO" id="GO:0005829">
    <property type="term" value="C:cytosol"/>
    <property type="evidence" value="ECO:0007669"/>
    <property type="project" value="TreeGrafter"/>
</dbReference>
<dbReference type="PANTHER" id="PTHR30154:SF34">
    <property type="entry name" value="TRANSCRIPTIONAL REGULATOR AZLB"/>
    <property type="match status" value="1"/>
</dbReference>
<dbReference type="InterPro" id="IPR000485">
    <property type="entry name" value="AsnC-type_HTH_dom"/>
</dbReference>
<dbReference type="Gene3D" id="1.10.10.10">
    <property type="entry name" value="Winged helix-like DNA-binding domain superfamily/Winged helix DNA-binding domain"/>
    <property type="match status" value="1"/>
</dbReference>
<dbReference type="EMBL" id="CP005934">
    <property type="protein sequence ID" value="AGN25773.1"/>
    <property type="molecule type" value="Genomic_DNA"/>
</dbReference>
<feature type="domain" description="HTH asnC-type" evidence="4">
    <location>
        <begin position="4"/>
        <end position="65"/>
    </location>
</feature>
<dbReference type="GeneID" id="41322819"/>
<dbReference type="InterPro" id="IPR019887">
    <property type="entry name" value="Tscrpt_reg_AsnC/Lrp_C"/>
</dbReference>
<sequence>MKMLDELDSRIIEELCISSQGSYRQIAKRLGVHPTTLIQRIKTMEDAGIICGYRATIDYLKLGYEFMALVHVYVEGDVLDVQGKIKAMDNVLAIFDVTGECDSIIWVACKDRDEFSDMVKRIVAIHGVKKTNTYVILNLIKDPNQFIPRVPHIESVPTEEE</sequence>
<reference evidence="5 6" key="1">
    <citation type="journal article" date="2013" name="Genome Announc.">
        <title>Genome sequence of 'Candidatus Methanomassiliicoccus intestinalis' Issoire-Mx1, a third thermoplasmatales-related methanogenic archaeon from human feces.</title>
        <authorList>
            <person name="Borrel G."/>
            <person name="Harris H.M."/>
            <person name="Parisot N."/>
            <person name="Gaci N."/>
            <person name="Tottey W."/>
            <person name="Mihajlovski A."/>
            <person name="Deane J."/>
            <person name="Gribaldo S."/>
            <person name="Bardot O."/>
            <person name="Peyretaillade E."/>
            <person name="Peyret P."/>
            <person name="O'Toole P.W."/>
            <person name="Brugere J.F."/>
        </authorList>
    </citation>
    <scope>NUCLEOTIDE SEQUENCE [LARGE SCALE GENOMIC DNA]</scope>
    <source>
        <strain evidence="5 6">Issoire-Mx1</strain>
    </source>
</reference>
<name>R9T8T3_METII</name>
<dbReference type="InterPro" id="IPR011991">
    <property type="entry name" value="ArsR-like_HTH"/>
</dbReference>
<evidence type="ECO:0000313" key="6">
    <source>
        <dbReference type="Proteomes" id="UP000014070"/>
    </source>
</evidence>
<evidence type="ECO:0000256" key="2">
    <source>
        <dbReference type="ARBA" id="ARBA00023125"/>
    </source>
</evidence>
<dbReference type="GO" id="GO:0043200">
    <property type="term" value="P:response to amino acid"/>
    <property type="evidence" value="ECO:0007669"/>
    <property type="project" value="TreeGrafter"/>
</dbReference>
<evidence type="ECO:0000256" key="3">
    <source>
        <dbReference type="ARBA" id="ARBA00023163"/>
    </source>
</evidence>
<evidence type="ECO:0000259" key="4">
    <source>
        <dbReference type="PROSITE" id="PS50956"/>
    </source>
</evidence>
<evidence type="ECO:0000313" key="5">
    <source>
        <dbReference type="EMBL" id="AGN25773.1"/>
    </source>
</evidence>
<dbReference type="KEGG" id="mer:MMINT_03870"/>
<keyword evidence="1" id="KW-0805">Transcription regulation</keyword>
<dbReference type="Proteomes" id="UP000014070">
    <property type="component" value="Chromosome"/>
</dbReference>
<dbReference type="Pfam" id="PF13404">
    <property type="entry name" value="HTH_AsnC-type"/>
    <property type="match status" value="1"/>
</dbReference>
<dbReference type="InterPro" id="IPR036390">
    <property type="entry name" value="WH_DNA-bd_sf"/>
</dbReference>
<dbReference type="SUPFAM" id="SSF46785">
    <property type="entry name" value="Winged helix' DNA-binding domain"/>
    <property type="match status" value="1"/>
</dbReference>
<dbReference type="Gene3D" id="3.30.70.920">
    <property type="match status" value="1"/>
</dbReference>
<organism evidence="5 6">
    <name type="scientific">Methanomassiliicoccus intestinalis (strain Issoire-Mx1)</name>
    <dbReference type="NCBI Taxonomy" id="1295009"/>
    <lineage>
        <taxon>Archaea</taxon>
        <taxon>Methanobacteriati</taxon>
        <taxon>Thermoplasmatota</taxon>
        <taxon>Thermoplasmata</taxon>
        <taxon>Methanomassiliicoccales</taxon>
        <taxon>Methanomassiliicoccaceae</taxon>
        <taxon>Methanomassiliicoccus</taxon>
    </lineage>
</organism>
<accession>R9T8T3</accession>
<gene>
    <name evidence="5" type="ORF">MMINT_03870</name>
</gene>
<dbReference type="Pfam" id="PF01037">
    <property type="entry name" value="AsnC_trans_reg"/>
    <property type="match status" value="1"/>
</dbReference>
<dbReference type="AlphaFoldDB" id="R9T8T3"/>
<dbReference type="SUPFAM" id="SSF54909">
    <property type="entry name" value="Dimeric alpha+beta barrel"/>
    <property type="match status" value="1"/>
</dbReference>
<keyword evidence="2" id="KW-0238">DNA-binding</keyword>
<dbReference type="RefSeq" id="WP_020448298.1">
    <property type="nucleotide sequence ID" value="NC_021353.1"/>
</dbReference>
<dbReference type="InParanoid" id="R9T8T3"/>
<keyword evidence="6" id="KW-1185">Reference proteome</keyword>
<dbReference type="SMART" id="SM00344">
    <property type="entry name" value="HTH_ASNC"/>
    <property type="match status" value="1"/>
</dbReference>
<dbReference type="GO" id="GO:0043565">
    <property type="term" value="F:sequence-specific DNA binding"/>
    <property type="evidence" value="ECO:0007669"/>
    <property type="project" value="InterPro"/>
</dbReference>
<dbReference type="InterPro" id="IPR011008">
    <property type="entry name" value="Dimeric_a/b-barrel"/>
</dbReference>
<dbReference type="PANTHER" id="PTHR30154">
    <property type="entry name" value="LEUCINE-RESPONSIVE REGULATORY PROTEIN"/>
    <property type="match status" value="1"/>
</dbReference>
<protein>
    <submittedName>
        <fullName evidence="5">Transcriptional regulator</fullName>
    </submittedName>
</protein>
<evidence type="ECO:0000256" key="1">
    <source>
        <dbReference type="ARBA" id="ARBA00023015"/>
    </source>
</evidence>
<dbReference type="CDD" id="cd00090">
    <property type="entry name" value="HTH_ARSR"/>
    <property type="match status" value="1"/>
</dbReference>
<dbReference type="STRING" id="1295009.MMINT_03870"/>
<dbReference type="HOGENOM" id="CLU_091233_5_4_2"/>
<dbReference type="PRINTS" id="PR00033">
    <property type="entry name" value="HTHASNC"/>
</dbReference>
<keyword evidence="3" id="KW-0804">Transcription</keyword>